<evidence type="ECO:0000313" key="2">
    <source>
        <dbReference type="EMBL" id="SUA56150.1"/>
    </source>
</evidence>
<reference evidence="2 3" key="1">
    <citation type="submission" date="2018-06" db="EMBL/GenBank/DDBJ databases">
        <authorList>
            <consortium name="Pathogen Informatics"/>
            <person name="Doyle S."/>
        </authorList>
    </citation>
    <scope>NUCLEOTIDE SEQUENCE [LARGE SCALE GENOMIC DNA]</scope>
    <source>
        <strain evidence="2 3">NCTC11997</strain>
    </source>
</reference>
<evidence type="ECO:0000313" key="4">
    <source>
        <dbReference type="Proteomes" id="UP000594903"/>
    </source>
</evidence>
<gene>
    <name evidence="1" type="ORF">I6G29_09705</name>
    <name evidence="2" type="ORF">NCTC11997_02008</name>
</gene>
<dbReference type="EMBL" id="UGSB01000001">
    <property type="protein sequence ID" value="SUA56150.1"/>
    <property type="molecule type" value="Genomic_DNA"/>
</dbReference>
<dbReference type="Proteomes" id="UP000254603">
    <property type="component" value="Unassembled WGS sequence"/>
</dbReference>
<dbReference type="OrthoDB" id="7067372at2"/>
<dbReference type="Proteomes" id="UP000594903">
    <property type="component" value="Chromosome"/>
</dbReference>
<name>A0A378XIK7_9BURK</name>
<organism evidence="2 3">
    <name type="scientific">Oligella ureolytica</name>
    <dbReference type="NCBI Taxonomy" id="90244"/>
    <lineage>
        <taxon>Bacteria</taxon>
        <taxon>Pseudomonadati</taxon>
        <taxon>Pseudomonadota</taxon>
        <taxon>Betaproteobacteria</taxon>
        <taxon>Burkholderiales</taxon>
        <taxon>Alcaligenaceae</taxon>
        <taxon>Oligella</taxon>
    </lineage>
</organism>
<dbReference type="InterPro" id="IPR011044">
    <property type="entry name" value="Quino_amine_DH_bsu"/>
</dbReference>
<evidence type="ECO:0000313" key="3">
    <source>
        <dbReference type="Proteomes" id="UP000254603"/>
    </source>
</evidence>
<dbReference type="EMBL" id="CP065725">
    <property type="protein sequence ID" value="QPT39433.1"/>
    <property type="molecule type" value="Genomic_DNA"/>
</dbReference>
<dbReference type="RefSeq" id="WP_018573543.1">
    <property type="nucleotide sequence ID" value="NZ_CP065725.1"/>
</dbReference>
<keyword evidence="4" id="KW-1185">Reference proteome</keyword>
<dbReference type="SUPFAM" id="SSF50969">
    <property type="entry name" value="YVTN repeat-like/Quinoprotein amine dehydrogenase"/>
    <property type="match status" value="1"/>
</dbReference>
<evidence type="ECO:0000313" key="1">
    <source>
        <dbReference type="EMBL" id="QPT39433.1"/>
    </source>
</evidence>
<protein>
    <submittedName>
        <fullName evidence="2">Uncharacterized protein</fullName>
    </submittedName>
</protein>
<proteinExistence type="predicted"/>
<dbReference type="AlphaFoldDB" id="A0A378XIK7"/>
<accession>A0A378XIK7</accession>
<reference evidence="1 4" key="2">
    <citation type="submission" date="2020-12" db="EMBL/GenBank/DDBJ databases">
        <title>FDA dAtabase for Regulatory Grade micrObial Sequences (FDA-ARGOS): Supporting development and validation of Infectious Disease Dx tests.</title>
        <authorList>
            <person name="Sproer C."/>
            <person name="Gronow S."/>
            <person name="Severitt S."/>
            <person name="Schroder I."/>
            <person name="Tallon L."/>
            <person name="Sadzewicz L."/>
            <person name="Zhao X."/>
            <person name="Boylan J."/>
            <person name="Ott S."/>
            <person name="Bowen H."/>
            <person name="Vavikolanu K."/>
            <person name="Mehta A."/>
            <person name="Aluvathingal J."/>
            <person name="Nadendla S."/>
            <person name="Lowell S."/>
            <person name="Myers T."/>
            <person name="Yan Y."/>
            <person name="Sichtig H."/>
        </authorList>
    </citation>
    <scope>NUCLEOTIDE SEQUENCE [LARGE SCALE GENOMIC DNA]</scope>
    <source>
        <strain evidence="1 4">FDAARGOS_872</strain>
    </source>
</reference>
<dbReference type="STRING" id="1122619.GCA_000373745_00363"/>
<sequence>MDRRLFIQWLASLGVTLGASGIAGNAAAQLLKPGSSELTRLGVGDSLYHPTRYLFIADSDSYFITVYDINTAEQLALLNFGIRPRTVEIARDDSMMIIGDYEVSRLILYELESRTRKDIELPSPLYQAFFVPQSKLVAIALRDQVGMVNYETGEVHIYPERFDSQRRNTHIYAYYNLLFSSYSQNYWILDEDNPRIYRHSHLEPHDAPWETIDLSAHIPSGSGLDDGIASPEDFMVALTTKDGSRGVIYFPEDGKVLSTGPMHTAGSTYRPQVVPYIDFYSRRVLFSDSSAHVVMFDLEKSDEPEHYYLHDKYHKNFSPRLFRSGWLESTWILGGDKGLILQSYEDPEDSTYVHSPWAVVDMWVTGDSKTLLYTLDEGMPMVYRHDIRTREALPPIRIRGVVMGGALRMGTNNSICY</sequence>